<protein>
    <submittedName>
        <fullName evidence="2">Zonular occludens toxin (Zot)</fullName>
    </submittedName>
</protein>
<dbReference type="SUPFAM" id="SSF52540">
    <property type="entry name" value="P-loop containing nucleoside triphosphate hydrolases"/>
    <property type="match status" value="1"/>
</dbReference>
<dbReference type="STRING" id="1121301.SAMN02745912_00281"/>
<dbReference type="Gene3D" id="3.40.50.300">
    <property type="entry name" value="P-loop containing nucleotide triphosphate hydrolases"/>
    <property type="match status" value="1"/>
</dbReference>
<evidence type="ECO:0000313" key="3">
    <source>
        <dbReference type="Proteomes" id="UP000184465"/>
    </source>
</evidence>
<dbReference type="AlphaFoldDB" id="A0A1M6K6H5"/>
<dbReference type="InterPro" id="IPR008900">
    <property type="entry name" value="Zot_N"/>
</dbReference>
<name>A0A1M6K6H5_PARC5</name>
<evidence type="ECO:0000313" key="2">
    <source>
        <dbReference type="EMBL" id="SHJ54430.1"/>
    </source>
</evidence>
<sequence length="198" mass="23226">MIEIITGLPGFGKTLNATNMALKAMKRGKKVYANYPIKGAEYVEDPFLLFGRVKNALIVIDEMSIVFDSLKLYQIPNRVWIELRQHRHDGVDILGTAQSISDVAYPVRRLIQFEYNIFFKALRLCVVHVRCPQPRGDQYGKRIWILKKKIWDYYDTTFKIQKMKDEELSENPLEVENNYKQFTELQNSLMFQSLRGLK</sequence>
<dbReference type="EMBL" id="FRAG01000002">
    <property type="protein sequence ID" value="SHJ54430.1"/>
    <property type="molecule type" value="Genomic_DNA"/>
</dbReference>
<keyword evidence="3" id="KW-1185">Reference proteome</keyword>
<organism evidence="2 3">
    <name type="scientific">Paramaledivibacter caminithermalis (strain DSM 15212 / CIP 107654 / DViRD3)</name>
    <name type="common">Clostridium caminithermale</name>
    <dbReference type="NCBI Taxonomy" id="1121301"/>
    <lineage>
        <taxon>Bacteria</taxon>
        <taxon>Bacillati</taxon>
        <taxon>Bacillota</taxon>
        <taxon>Clostridia</taxon>
        <taxon>Peptostreptococcales</taxon>
        <taxon>Caminicellaceae</taxon>
        <taxon>Paramaledivibacter</taxon>
    </lineage>
</organism>
<dbReference type="Pfam" id="PF05707">
    <property type="entry name" value="Zot"/>
    <property type="match status" value="1"/>
</dbReference>
<dbReference type="RefSeq" id="WP_073146595.1">
    <property type="nucleotide sequence ID" value="NZ_FRAG01000002.1"/>
</dbReference>
<reference evidence="2 3" key="1">
    <citation type="submission" date="2016-11" db="EMBL/GenBank/DDBJ databases">
        <authorList>
            <person name="Jaros S."/>
            <person name="Januszkiewicz K."/>
            <person name="Wedrychowicz H."/>
        </authorList>
    </citation>
    <scope>NUCLEOTIDE SEQUENCE [LARGE SCALE GENOMIC DNA]</scope>
    <source>
        <strain evidence="2 3">DSM 15212</strain>
    </source>
</reference>
<dbReference type="InterPro" id="IPR027417">
    <property type="entry name" value="P-loop_NTPase"/>
</dbReference>
<evidence type="ECO:0000259" key="1">
    <source>
        <dbReference type="Pfam" id="PF05707"/>
    </source>
</evidence>
<dbReference type="OrthoDB" id="9800070at2"/>
<dbReference type="Proteomes" id="UP000184465">
    <property type="component" value="Unassembled WGS sequence"/>
</dbReference>
<gene>
    <name evidence="2" type="ORF">SAMN02745912_00281</name>
</gene>
<proteinExistence type="predicted"/>
<accession>A0A1M6K6H5</accession>
<feature type="domain" description="Zona occludens toxin N-terminal" evidence="1">
    <location>
        <begin position="53"/>
        <end position="120"/>
    </location>
</feature>